<reference evidence="1 2" key="1">
    <citation type="journal article" date="2019" name="Nat. Ecol. Evol.">
        <title>Megaphylogeny resolves global patterns of mushroom evolution.</title>
        <authorList>
            <person name="Varga T."/>
            <person name="Krizsan K."/>
            <person name="Foldi C."/>
            <person name="Dima B."/>
            <person name="Sanchez-Garcia M."/>
            <person name="Sanchez-Ramirez S."/>
            <person name="Szollosi G.J."/>
            <person name="Szarkandi J.G."/>
            <person name="Papp V."/>
            <person name="Albert L."/>
            <person name="Andreopoulos W."/>
            <person name="Angelini C."/>
            <person name="Antonin V."/>
            <person name="Barry K.W."/>
            <person name="Bougher N.L."/>
            <person name="Buchanan P."/>
            <person name="Buyck B."/>
            <person name="Bense V."/>
            <person name="Catcheside P."/>
            <person name="Chovatia M."/>
            <person name="Cooper J."/>
            <person name="Damon W."/>
            <person name="Desjardin D."/>
            <person name="Finy P."/>
            <person name="Geml J."/>
            <person name="Haridas S."/>
            <person name="Hughes K."/>
            <person name="Justo A."/>
            <person name="Karasinski D."/>
            <person name="Kautmanova I."/>
            <person name="Kiss B."/>
            <person name="Kocsube S."/>
            <person name="Kotiranta H."/>
            <person name="LaButti K.M."/>
            <person name="Lechner B.E."/>
            <person name="Liimatainen K."/>
            <person name="Lipzen A."/>
            <person name="Lukacs Z."/>
            <person name="Mihaltcheva S."/>
            <person name="Morgado L.N."/>
            <person name="Niskanen T."/>
            <person name="Noordeloos M.E."/>
            <person name="Ohm R.A."/>
            <person name="Ortiz-Santana B."/>
            <person name="Ovrebo C."/>
            <person name="Racz N."/>
            <person name="Riley R."/>
            <person name="Savchenko A."/>
            <person name="Shiryaev A."/>
            <person name="Soop K."/>
            <person name="Spirin V."/>
            <person name="Szebenyi C."/>
            <person name="Tomsovsky M."/>
            <person name="Tulloss R.E."/>
            <person name="Uehling J."/>
            <person name="Grigoriev I.V."/>
            <person name="Vagvolgyi C."/>
            <person name="Papp T."/>
            <person name="Martin F.M."/>
            <person name="Miettinen O."/>
            <person name="Hibbett D.S."/>
            <person name="Nagy L.G."/>
        </authorList>
    </citation>
    <scope>NUCLEOTIDE SEQUENCE [LARGE SCALE GENOMIC DNA]</scope>
    <source>
        <strain evidence="1 2">NL-1719</strain>
    </source>
</reference>
<protein>
    <submittedName>
        <fullName evidence="1">Uncharacterized protein</fullName>
    </submittedName>
</protein>
<proteinExistence type="predicted"/>
<evidence type="ECO:0000313" key="2">
    <source>
        <dbReference type="Proteomes" id="UP000308600"/>
    </source>
</evidence>
<sequence>METFTFPPELTEQILTTLGDDITTILTLSVVSSQFVQPSQRQLFSRVVVDCRLNSAQLQDRLFQLLAITQDSPHLFHYIRALEIMGGSFPSDCVDLFSQILPRLVHLRSLKLDGVNPLKSSFISVLERYLPLLPIIRLSISSIDNVPWHLLVSCPTITHLSIKQSIVIGLGHDGSPMPFALEKRLEGAESSKDYKFPRLDTLILCDPITPGIPTDDQNKLYSWLLASKNLLDLRTLRHIALDLGNTQEAQRLFHQSQLESLDISTAWLFVGQSLAKDLPFEHVPNPIGSHRFSHLREITFRILFTQLFHNVYSQFITFIRIINDFPANNQLESITIKVLVKSNYVEHWSQLRLPLLDALLQEKKFGGLRKVSVLIMIPKGWLAANSLFVTISKALRHNLLRHSAKKGLLKISKRSGVENALARPTVSLNSDPT</sequence>
<evidence type="ECO:0000313" key="1">
    <source>
        <dbReference type="EMBL" id="TFK72822.1"/>
    </source>
</evidence>
<dbReference type="Proteomes" id="UP000308600">
    <property type="component" value="Unassembled WGS sequence"/>
</dbReference>
<name>A0ACD3B567_9AGAR</name>
<accession>A0ACD3B567</accession>
<gene>
    <name evidence="1" type="ORF">BDN72DRAFT_876233</name>
</gene>
<keyword evidence="2" id="KW-1185">Reference proteome</keyword>
<organism evidence="1 2">
    <name type="scientific">Pluteus cervinus</name>
    <dbReference type="NCBI Taxonomy" id="181527"/>
    <lineage>
        <taxon>Eukaryota</taxon>
        <taxon>Fungi</taxon>
        <taxon>Dikarya</taxon>
        <taxon>Basidiomycota</taxon>
        <taxon>Agaricomycotina</taxon>
        <taxon>Agaricomycetes</taxon>
        <taxon>Agaricomycetidae</taxon>
        <taxon>Agaricales</taxon>
        <taxon>Pluteineae</taxon>
        <taxon>Pluteaceae</taxon>
        <taxon>Pluteus</taxon>
    </lineage>
</organism>
<dbReference type="EMBL" id="ML208281">
    <property type="protein sequence ID" value="TFK72822.1"/>
    <property type="molecule type" value="Genomic_DNA"/>
</dbReference>